<organism evidence="2 3">
    <name type="scientific">Clostridium tanneri</name>
    <dbReference type="NCBI Taxonomy" id="3037988"/>
    <lineage>
        <taxon>Bacteria</taxon>
        <taxon>Bacillati</taxon>
        <taxon>Bacillota</taxon>
        <taxon>Clostridia</taxon>
        <taxon>Eubacteriales</taxon>
        <taxon>Clostridiaceae</taxon>
        <taxon>Clostridium</taxon>
    </lineage>
</organism>
<proteinExistence type="predicted"/>
<feature type="domain" description="Inner membrane protein YgaP-like transmembrane" evidence="1">
    <location>
        <begin position="57"/>
        <end position="110"/>
    </location>
</feature>
<gene>
    <name evidence="2" type="ORF">P8V03_00520</name>
</gene>
<accession>A0ABU4JNA5</accession>
<dbReference type="Pfam" id="PF11127">
    <property type="entry name" value="YgaP-like_TM"/>
    <property type="match status" value="1"/>
</dbReference>
<name>A0ABU4JNA5_9CLOT</name>
<evidence type="ECO:0000313" key="2">
    <source>
        <dbReference type="EMBL" id="MDW8799633.1"/>
    </source>
</evidence>
<dbReference type="Gene3D" id="6.10.140.1340">
    <property type="match status" value="1"/>
</dbReference>
<sequence length="141" mass="15975">MLNNLLPPTTHKVKMHTSKRVNNIIKEKTLNNMNLYGGKNPEGVSARINSLNKEWDTERVLEANAGALMLVGSALALITEKKRWSVLTAAVGGFLLQHALQGWCPPLPIIRRLGVRTSSEIHGEKYYLKYVRGDFDKWRHK</sequence>
<comment type="caution">
    <text evidence="2">The sequence shown here is derived from an EMBL/GenBank/DDBJ whole genome shotgun (WGS) entry which is preliminary data.</text>
</comment>
<dbReference type="RefSeq" id="WP_318796330.1">
    <property type="nucleotide sequence ID" value="NZ_JARUJP010000001.1"/>
</dbReference>
<dbReference type="Proteomes" id="UP001281656">
    <property type="component" value="Unassembled WGS sequence"/>
</dbReference>
<dbReference type="InterPro" id="IPR021309">
    <property type="entry name" value="YgaP-like_TM"/>
</dbReference>
<dbReference type="EMBL" id="JARUJP010000001">
    <property type="protein sequence ID" value="MDW8799633.1"/>
    <property type="molecule type" value="Genomic_DNA"/>
</dbReference>
<evidence type="ECO:0000259" key="1">
    <source>
        <dbReference type="Pfam" id="PF11127"/>
    </source>
</evidence>
<evidence type="ECO:0000313" key="3">
    <source>
        <dbReference type="Proteomes" id="UP001281656"/>
    </source>
</evidence>
<keyword evidence="3" id="KW-1185">Reference proteome</keyword>
<reference evidence="2 3" key="1">
    <citation type="submission" date="2023-04" db="EMBL/GenBank/DDBJ databases">
        <title>Clostridium tannerae sp. nov., isolated from the fecal material of an alpaca.</title>
        <authorList>
            <person name="Miller S."/>
            <person name="Hendry M."/>
            <person name="King J."/>
            <person name="Sankaranarayanan K."/>
            <person name="Lawson P.A."/>
        </authorList>
    </citation>
    <scope>NUCLEOTIDE SEQUENCE [LARGE SCALE GENOMIC DNA]</scope>
    <source>
        <strain evidence="2 3">A1-XYC3</strain>
    </source>
</reference>
<protein>
    <submittedName>
        <fullName evidence="2">DUF2892 domain-containing protein</fullName>
    </submittedName>
</protein>